<dbReference type="GO" id="GO:0030430">
    <property type="term" value="C:host cell cytoplasm"/>
    <property type="evidence" value="ECO:0007669"/>
    <property type="project" value="UniProtKB-SubCell"/>
</dbReference>
<accession>G3EI42</accession>
<evidence type="ECO:0000313" key="4">
    <source>
        <dbReference type="Proteomes" id="UP000164653"/>
    </source>
</evidence>
<dbReference type="EMBL" id="HQ849551">
    <property type="protein sequence ID" value="AEN03739.1"/>
    <property type="molecule type" value="Genomic_DNA"/>
</dbReference>
<comment type="subcellular location">
    <subcellularLocation>
        <location evidence="1">Host cytoplasm</location>
    </subcellularLocation>
</comment>
<keyword evidence="4" id="KW-1185">Reference proteome</keyword>
<dbReference type="GO" id="GO:0006801">
    <property type="term" value="P:superoxide metabolic process"/>
    <property type="evidence" value="ECO:0007669"/>
    <property type="project" value="InterPro"/>
</dbReference>
<gene>
    <name evidence="3" type="ORF">YKV150</name>
</gene>
<proteinExistence type="predicted"/>
<organism evidence="3 4">
    <name type="scientific">Yokapox virus</name>
    <dbReference type="NCBI Taxonomy" id="1076255"/>
    <lineage>
        <taxon>Viruses</taxon>
        <taxon>Varidnaviria</taxon>
        <taxon>Bamfordvirae</taxon>
        <taxon>Nucleocytoviricota</taxon>
        <taxon>Pokkesviricetes</taxon>
        <taxon>Chitovirales</taxon>
        <taxon>Poxviridae</taxon>
        <taxon>Chordopoxvirinae</taxon>
        <taxon>Centapoxvirus</taxon>
        <taxon>Centapoxvirus yokapox</taxon>
    </lineage>
</organism>
<dbReference type="RefSeq" id="YP_004821503.1">
    <property type="nucleotide sequence ID" value="NC_015960.1"/>
</dbReference>
<dbReference type="GO" id="GO:0046872">
    <property type="term" value="F:metal ion binding"/>
    <property type="evidence" value="ECO:0007669"/>
    <property type="project" value="InterPro"/>
</dbReference>
<evidence type="ECO:0000256" key="2">
    <source>
        <dbReference type="ARBA" id="ARBA00023200"/>
    </source>
</evidence>
<keyword evidence="2" id="KW-1035">Host cytoplasm</keyword>
<dbReference type="Proteomes" id="UP000164653">
    <property type="component" value="Segment"/>
</dbReference>
<protein>
    <submittedName>
        <fullName evidence="3">Inactive Cu-Zn superoxide dismutase-like virion protein</fullName>
    </submittedName>
</protein>
<reference evidence="3 4" key="1">
    <citation type="journal article" date="2011" name="J. Virol.">
        <title>The genome of yoka poxvirus.</title>
        <authorList>
            <person name="Zhao G."/>
            <person name="Droit L."/>
            <person name="Tesh R.B."/>
            <person name="Popov V.L."/>
            <person name="Little N.S."/>
            <person name="Upton C."/>
            <person name="Virgin H.W."/>
            <person name="Wang D."/>
        </authorList>
    </citation>
    <scope>NUCLEOTIDE SEQUENCE [LARGE SCALE GENOMIC DNA]</scope>
    <source>
        <strain evidence="3">DakArB 4268</strain>
    </source>
</reference>
<name>G3EI42_9POXV</name>
<dbReference type="OrthoDB" id="18763at10239"/>
<dbReference type="KEGG" id="vg:11107285"/>
<dbReference type="SUPFAM" id="SSF49329">
    <property type="entry name" value="Cu,Zn superoxide dismutase-like"/>
    <property type="match status" value="1"/>
</dbReference>
<evidence type="ECO:0000313" key="3">
    <source>
        <dbReference type="EMBL" id="AEN03739.1"/>
    </source>
</evidence>
<dbReference type="GeneID" id="11107285"/>
<evidence type="ECO:0000256" key="1">
    <source>
        <dbReference type="ARBA" id="ARBA00004192"/>
    </source>
</evidence>
<dbReference type="InterPro" id="IPR036423">
    <property type="entry name" value="SOD-like_Cu/Zn_dom_sf"/>
</dbReference>
<dbReference type="Gene3D" id="2.60.40.200">
    <property type="entry name" value="Superoxide dismutase, copper/zinc binding domain"/>
    <property type="match status" value="1"/>
</dbReference>
<sequence>MAAICDINQNNIRGVIYTETINRTNRVLGCIIGLQNGKYDLYIHTYGDITRGCNSIGEPCEFIGTITTCKYGIIYLYIETNISIESMIGKSLSISKNGDVLACGVIGIGKD</sequence>